<dbReference type="PANTHER" id="PTHR24171">
    <property type="entry name" value="ANKYRIN REPEAT DOMAIN-CONTAINING PROTEIN 39-RELATED"/>
    <property type="match status" value="1"/>
</dbReference>
<dbReference type="Gene3D" id="1.25.40.20">
    <property type="entry name" value="Ankyrin repeat-containing domain"/>
    <property type="match status" value="2"/>
</dbReference>
<dbReference type="PROSITE" id="PS50297">
    <property type="entry name" value="ANK_REP_REGION"/>
    <property type="match status" value="3"/>
</dbReference>
<dbReference type="Pfam" id="PF12796">
    <property type="entry name" value="Ank_2"/>
    <property type="match status" value="3"/>
</dbReference>
<organism evidence="4 5">
    <name type="scientific">Anaeromyces robustus</name>
    <dbReference type="NCBI Taxonomy" id="1754192"/>
    <lineage>
        <taxon>Eukaryota</taxon>
        <taxon>Fungi</taxon>
        <taxon>Fungi incertae sedis</taxon>
        <taxon>Chytridiomycota</taxon>
        <taxon>Chytridiomycota incertae sedis</taxon>
        <taxon>Neocallimastigomycetes</taxon>
        <taxon>Neocallimastigales</taxon>
        <taxon>Neocallimastigaceae</taxon>
        <taxon>Anaeromyces</taxon>
    </lineage>
</organism>
<evidence type="ECO:0000256" key="3">
    <source>
        <dbReference type="PROSITE-ProRule" id="PRU00023"/>
    </source>
</evidence>
<keyword evidence="1" id="KW-0677">Repeat</keyword>
<feature type="repeat" description="ANK" evidence="3">
    <location>
        <begin position="192"/>
        <end position="224"/>
    </location>
</feature>
<name>A0A1Y1X4M0_9FUNG</name>
<evidence type="ECO:0000256" key="1">
    <source>
        <dbReference type="ARBA" id="ARBA00022737"/>
    </source>
</evidence>
<reference evidence="4 5" key="2">
    <citation type="submission" date="2016-08" db="EMBL/GenBank/DDBJ databases">
        <title>Pervasive Adenine N6-methylation of Active Genes in Fungi.</title>
        <authorList>
            <consortium name="DOE Joint Genome Institute"/>
            <person name="Mondo S.J."/>
            <person name="Dannebaum R.O."/>
            <person name="Kuo R.C."/>
            <person name="Labutti K."/>
            <person name="Haridas S."/>
            <person name="Kuo A."/>
            <person name="Salamov A."/>
            <person name="Ahrendt S.R."/>
            <person name="Lipzen A."/>
            <person name="Sullivan W."/>
            <person name="Andreopoulos W.B."/>
            <person name="Clum A."/>
            <person name="Lindquist E."/>
            <person name="Daum C."/>
            <person name="Ramamoorthy G.K."/>
            <person name="Gryganskyi A."/>
            <person name="Culley D."/>
            <person name="Magnuson J.K."/>
            <person name="James T.Y."/>
            <person name="O'Malley M.A."/>
            <person name="Stajich J.E."/>
            <person name="Spatafora J.W."/>
            <person name="Visel A."/>
            <person name="Grigoriev I.V."/>
        </authorList>
    </citation>
    <scope>NUCLEOTIDE SEQUENCE [LARGE SCALE GENOMIC DNA]</scope>
    <source>
        <strain evidence="4 5">S4</strain>
    </source>
</reference>
<keyword evidence="2 3" id="KW-0040">ANK repeat</keyword>
<dbReference type="InterPro" id="IPR002110">
    <property type="entry name" value="Ankyrin_rpt"/>
</dbReference>
<dbReference type="PANTHER" id="PTHR24171:SF8">
    <property type="entry name" value="BRCA1-ASSOCIATED RING DOMAIN PROTEIN 1"/>
    <property type="match status" value="1"/>
</dbReference>
<reference evidence="4 5" key="1">
    <citation type="submission" date="2016-08" db="EMBL/GenBank/DDBJ databases">
        <title>A Parts List for Fungal Cellulosomes Revealed by Comparative Genomics.</title>
        <authorList>
            <consortium name="DOE Joint Genome Institute"/>
            <person name="Haitjema C.H."/>
            <person name="Gilmore S.P."/>
            <person name="Henske J.K."/>
            <person name="Solomon K.V."/>
            <person name="De Groot R."/>
            <person name="Kuo A."/>
            <person name="Mondo S.J."/>
            <person name="Salamov A.A."/>
            <person name="Labutti K."/>
            <person name="Zhao Z."/>
            <person name="Chiniquy J."/>
            <person name="Barry K."/>
            <person name="Brewer H.M."/>
            <person name="Purvine S.O."/>
            <person name="Wright A.T."/>
            <person name="Boxma B."/>
            <person name="Van Alen T."/>
            <person name="Hackstein J.H."/>
            <person name="Baker S.E."/>
            <person name="Grigoriev I.V."/>
            <person name="O'Malley M.A."/>
        </authorList>
    </citation>
    <scope>NUCLEOTIDE SEQUENCE [LARGE SCALE GENOMIC DNA]</scope>
    <source>
        <strain evidence="4 5">S4</strain>
    </source>
</reference>
<comment type="caution">
    <text evidence="4">The sequence shown here is derived from an EMBL/GenBank/DDBJ whole genome shotgun (WGS) entry which is preliminary data.</text>
</comment>
<evidence type="ECO:0000313" key="4">
    <source>
        <dbReference type="EMBL" id="ORX80588.1"/>
    </source>
</evidence>
<dbReference type="InterPro" id="IPR036770">
    <property type="entry name" value="Ankyrin_rpt-contain_sf"/>
</dbReference>
<gene>
    <name evidence="4" type="ORF">BCR32DRAFT_204509</name>
</gene>
<feature type="repeat" description="ANK" evidence="3">
    <location>
        <begin position="159"/>
        <end position="191"/>
    </location>
</feature>
<dbReference type="STRING" id="1754192.A0A1Y1X4M0"/>
<dbReference type="PROSITE" id="PS50088">
    <property type="entry name" value="ANK_REPEAT"/>
    <property type="match status" value="3"/>
</dbReference>
<dbReference type="Proteomes" id="UP000193944">
    <property type="component" value="Unassembled WGS sequence"/>
</dbReference>
<protein>
    <submittedName>
        <fullName evidence="4">Ankyrin</fullName>
    </submittedName>
</protein>
<proteinExistence type="predicted"/>
<dbReference type="EMBL" id="MCFG01000141">
    <property type="protein sequence ID" value="ORX80588.1"/>
    <property type="molecule type" value="Genomic_DNA"/>
</dbReference>
<evidence type="ECO:0000256" key="2">
    <source>
        <dbReference type="ARBA" id="ARBA00023043"/>
    </source>
</evidence>
<keyword evidence="5" id="KW-1185">Reference proteome</keyword>
<dbReference type="SUPFAM" id="SSF48403">
    <property type="entry name" value="Ankyrin repeat"/>
    <property type="match status" value="1"/>
</dbReference>
<feature type="repeat" description="ANK" evidence="3">
    <location>
        <begin position="225"/>
        <end position="252"/>
    </location>
</feature>
<dbReference type="OrthoDB" id="5401212at2759"/>
<sequence>MIAVYENNIEIIHELLKCPNININPLNAQLETPLIAACRMNNYKVAKILLDHKAIINKRYDLNGETAIFHSIRNNNKKLTSLLLENEASVAFKNKNGKSPLAIAKEYKYKGIISLLFMHFKNLSALKNKTSTLTCKKGLVDVIEKLLQCHANVNLRNDKGETALIMACWKKNINIVNRLLQTDVDINMKNNLEESPLYLSCLQNSVDIAEALLEHGADVNTCNNNNETPLMVARKNNNSKLIELLLKYGAKE</sequence>
<accession>A0A1Y1X4M0</accession>
<evidence type="ECO:0000313" key="5">
    <source>
        <dbReference type="Proteomes" id="UP000193944"/>
    </source>
</evidence>
<dbReference type="SMART" id="SM00248">
    <property type="entry name" value="ANK"/>
    <property type="match status" value="7"/>
</dbReference>
<dbReference type="AlphaFoldDB" id="A0A1Y1X4M0"/>